<dbReference type="STRING" id="62324.A0A4Y0BEL6"/>
<dbReference type="VEuPathDB" id="VectorBase:AFUN019443"/>
<proteinExistence type="predicted"/>
<evidence type="ECO:0000256" key="2">
    <source>
        <dbReference type="SAM" id="SignalP"/>
    </source>
</evidence>
<feature type="transmembrane region" description="Helical" evidence="1">
    <location>
        <begin position="38"/>
        <end position="57"/>
    </location>
</feature>
<feature type="transmembrane region" description="Helical" evidence="1">
    <location>
        <begin position="69"/>
        <end position="86"/>
    </location>
</feature>
<dbReference type="GO" id="GO:0015179">
    <property type="term" value="F:L-amino acid transmembrane transporter activity"/>
    <property type="evidence" value="ECO:0007669"/>
    <property type="project" value="TreeGrafter"/>
</dbReference>
<protein>
    <recommendedName>
        <fullName evidence="4">Amino acid transporter transmembrane domain-containing protein</fullName>
    </recommendedName>
</protein>
<keyword evidence="1" id="KW-1133">Transmembrane helix</keyword>
<feature type="transmembrane region" description="Helical" evidence="1">
    <location>
        <begin position="118"/>
        <end position="137"/>
    </location>
</feature>
<feature type="transmembrane region" description="Helical" evidence="1">
    <location>
        <begin position="166"/>
        <end position="188"/>
    </location>
</feature>
<dbReference type="VEuPathDB" id="VectorBase:AFUN2_002387"/>
<feature type="chain" id="PRO_5021367813" description="Amino acid transporter transmembrane domain-containing protein" evidence="2">
    <location>
        <begin position="23"/>
        <end position="275"/>
    </location>
</feature>
<dbReference type="AlphaFoldDB" id="A0A4Y0BEL6"/>
<keyword evidence="2" id="KW-0732">Signal</keyword>
<feature type="signal peptide" evidence="2">
    <location>
        <begin position="1"/>
        <end position="22"/>
    </location>
</feature>
<keyword evidence="1" id="KW-0812">Transmembrane</keyword>
<dbReference type="InterPro" id="IPR050598">
    <property type="entry name" value="AminoAcid_Transporter"/>
</dbReference>
<name>A0A4Y0BEL6_ANOFN</name>
<feature type="transmembrane region" description="Helical" evidence="1">
    <location>
        <begin position="194"/>
        <end position="211"/>
    </location>
</feature>
<feature type="transmembrane region" description="Helical" evidence="1">
    <location>
        <begin position="218"/>
        <end position="236"/>
    </location>
</feature>
<dbReference type="PANTHER" id="PTHR11785:SF535">
    <property type="entry name" value="GH08870P"/>
    <property type="match status" value="1"/>
</dbReference>
<dbReference type="PANTHER" id="PTHR11785">
    <property type="entry name" value="AMINO ACID TRANSPORTER"/>
    <property type="match status" value="1"/>
</dbReference>
<keyword evidence="1" id="KW-0472">Membrane</keyword>
<dbReference type="Gene3D" id="1.20.1740.10">
    <property type="entry name" value="Amino acid/polyamine transporter I"/>
    <property type="match status" value="1"/>
</dbReference>
<dbReference type="EnsemblMetazoa" id="AFUN019443-RA">
    <property type="protein sequence ID" value="AFUN019443-PA"/>
    <property type="gene ID" value="AFUN019443"/>
</dbReference>
<evidence type="ECO:0000256" key="1">
    <source>
        <dbReference type="SAM" id="Phobius"/>
    </source>
</evidence>
<sequence>MFTKIGSLVLVIVVGVIWMAVADDSMDHIGSAILATEASVQKFVLLLLSGMMSYFFMMLLNTIPYVRLILLYEIYLLVCTGLYLFFNVIHLSELTPQDILSSDAIAMHLAASMVSPRWMPIVVSIAMCIALHMHIMASSRMFFVESPNGHMPEILSNINVTPKSSLWFLCVLSILYLFISDMYVLNIFSTFAETVYTMLSVGVFLNFHYNLLNIRRKFWMLLPILPVPISICVFYLEKPFPLSGFGMSIGLTLLGIPFYYIANCLANGILPANIP</sequence>
<evidence type="ECO:0000313" key="3">
    <source>
        <dbReference type="EnsemblMetazoa" id="AFUN019443-PA"/>
    </source>
</evidence>
<feature type="transmembrane region" description="Helical" evidence="1">
    <location>
        <begin position="242"/>
        <end position="262"/>
    </location>
</feature>
<accession>A0A4Y0BEL6</accession>
<organism evidence="3">
    <name type="scientific">Anopheles funestus</name>
    <name type="common">African malaria mosquito</name>
    <dbReference type="NCBI Taxonomy" id="62324"/>
    <lineage>
        <taxon>Eukaryota</taxon>
        <taxon>Metazoa</taxon>
        <taxon>Ecdysozoa</taxon>
        <taxon>Arthropoda</taxon>
        <taxon>Hexapoda</taxon>
        <taxon>Insecta</taxon>
        <taxon>Pterygota</taxon>
        <taxon>Neoptera</taxon>
        <taxon>Endopterygota</taxon>
        <taxon>Diptera</taxon>
        <taxon>Nematocera</taxon>
        <taxon>Culicoidea</taxon>
        <taxon>Culicidae</taxon>
        <taxon>Anophelinae</taxon>
        <taxon>Anopheles</taxon>
    </lineage>
</organism>
<reference evidence="3" key="1">
    <citation type="submission" date="2020-05" db="UniProtKB">
        <authorList>
            <consortium name="EnsemblMetazoa"/>
        </authorList>
    </citation>
    <scope>IDENTIFICATION</scope>
    <source>
        <strain evidence="3">FUMOZ</strain>
    </source>
</reference>
<evidence type="ECO:0008006" key="4">
    <source>
        <dbReference type="Google" id="ProtNLM"/>
    </source>
</evidence>